<proteinExistence type="predicted"/>
<accession>A0A8D8BQG4</accession>
<dbReference type="EMBL" id="HBUE01289604">
    <property type="protein sequence ID" value="CAG6573456.1"/>
    <property type="molecule type" value="Transcribed_RNA"/>
</dbReference>
<dbReference type="AlphaFoldDB" id="A0A8D8BQG4"/>
<dbReference type="EMBL" id="HBUE01183924">
    <property type="protein sequence ID" value="CAG6521852.1"/>
    <property type="molecule type" value="Transcribed_RNA"/>
</dbReference>
<dbReference type="EMBL" id="HBUE01127438">
    <property type="protein sequence ID" value="CAG6495091.1"/>
    <property type="molecule type" value="Transcribed_RNA"/>
</dbReference>
<organism evidence="1">
    <name type="scientific">Culex pipiens</name>
    <name type="common">House mosquito</name>
    <dbReference type="NCBI Taxonomy" id="7175"/>
    <lineage>
        <taxon>Eukaryota</taxon>
        <taxon>Metazoa</taxon>
        <taxon>Ecdysozoa</taxon>
        <taxon>Arthropoda</taxon>
        <taxon>Hexapoda</taxon>
        <taxon>Insecta</taxon>
        <taxon>Pterygota</taxon>
        <taxon>Neoptera</taxon>
        <taxon>Endopterygota</taxon>
        <taxon>Diptera</taxon>
        <taxon>Nematocera</taxon>
        <taxon>Culicoidea</taxon>
        <taxon>Culicidae</taxon>
        <taxon>Culicinae</taxon>
        <taxon>Culicini</taxon>
        <taxon>Culex</taxon>
        <taxon>Culex</taxon>
    </lineage>
</organism>
<dbReference type="EMBL" id="HBUE01083831">
    <property type="protein sequence ID" value="CAG6478758.1"/>
    <property type="molecule type" value="Transcribed_RNA"/>
</dbReference>
<sequence length="207" mass="22729">MVHRIRAVVIIIKLTALLAVFIASTAALEPAARGLRGLRPRKAKHITADADLSSNALTSVKQPSSDSVPCTCAIFLTGQFNRQNRSEPPRGNPGIQMELMQHYPCSAAGNKQCSNRCLDAILKHLPNSPALICGTIDRDCFRERAYLFYQNCSPRWVNSNLSAGREFCCQDDRPVRCTKMAALIRQQLLAGNGTTPSASDQEDVEDE</sequence>
<evidence type="ECO:0000313" key="1">
    <source>
        <dbReference type="EMBL" id="CAG6478758.1"/>
    </source>
</evidence>
<reference evidence="1" key="1">
    <citation type="submission" date="2021-05" db="EMBL/GenBank/DDBJ databases">
        <authorList>
            <person name="Alioto T."/>
            <person name="Alioto T."/>
            <person name="Gomez Garrido J."/>
        </authorList>
    </citation>
    <scope>NUCLEOTIDE SEQUENCE</scope>
</reference>
<name>A0A8D8BQG4_CULPI</name>
<protein>
    <submittedName>
        <fullName evidence="1">Follicle cell protein 3C-1</fullName>
    </submittedName>
</protein>